<dbReference type="SUPFAM" id="SSF46785">
    <property type="entry name" value="Winged helix' DNA-binding domain"/>
    <property type="match status" value="1"/>
</dbReference>
<dbReference type="SUPFAM" id="SSF55781">
    <property type="entry name" value="GAF domain-like"/>
    <property type="match status" value="1"/>
</dbReference>
<evidence type="ECO:0000313" key="5">
    <source>
        <dbReference type="EMBL" id="ANY69312.1"/>
    </source>
</evidence>
<sequence>MSLTDISKRLNMNKTTVFRLLHTLEEAKYIVKRDKYYELHSRVSTTGSASDRSVHWSVSQILQQLGTSTGRDVFVGILHEDGVISRKVYDAQAEQMVNVDSIGLHPMHQTALGKVFLAHMAAEDRLQYISRLALGKEAEKAFMEVDLLLCHLDVIKQQQFAGDYQDFIEGIHCIASPVFKAGEVIASISIADSIENMPKKIVKGLTRHVIEASQKVTQELNRCSNC</sequence>
<keyword evidence="1" id="KW-0805">Transcription regulation</keyword>
<proteinExistence type="predicted"/>
<dbReference type="GO" id="GO:0045892">
    <property type="term" value="P:negative regulation of DNA-templated transcription"/>
    <property type="evidence" value="ECO:0007669"/>
    <property type="project" value="TreeGrafter"/>
</dbReference>
<gene>
    <name evidence="5" type="ORF">BBD42_24615</name>
</gene>
<dbReference type="AlphaFoldDB" id="A0A1B2DNN9"/>
<feature type="domain" description="IclR-ED" evidence="4">
    <location>
        <begin position="42"/>
        <end position="222"/>
    </location>
</feature>
<dbReference type="InterPro" id="IPR036390">
    <property type="entry name" value="WH_DNA-bd_sf"/>
</dbReference>
<dbReference type="EMBL" id="CP016808">
    <property type="protein sequence ID" value="ANY69312.1"/>
    <property type="molecule type" value="Genomic_DNA"/>
</dbReference>
<name>A0A1B2DNN9_9BACL</name>
<evidence type="ECO:0000256" key="3">
    <source>
        <dbReference type="ARBA" id="ARBA00023163"/>
    </source>
</evidence>
<dbReference type="GO" id="GO:0003700">
    <property type="term" value="F:DNA-binding transcription factor activity"/>
    <property type="evidence" value="ECO:0007669"/>
    <property type="project" value="TreeGrafter"/>
</dbReference>
<dbReference type="InterPro" id="IPR005471">
    <property type="entry name" value="Tscrpt_reg_IclR_N"/>
</dbReference>
<dbReference type="Pfam" id="PF09339">
    <property type="entry name" value="HTH_IclR"/>
    <property type="match status" value="1"/>
</dbReference>
<evidence type="ECO:0000259" key="4">
    <source>
        <dbReference type="PROSITE" id="PS51078"/>
    </source>
</evidence>
<dbReference type="PANTHER" id="PTHR30136:SF24">
    <property type="entry name" value="HTH-TYPE TRANSCRIPTIONAL REPRESSOR ALLR"/>
    <property type="match status" value="1"/>
</dbReference>
<evidence type="ECO:0000256" key="1">
    <source>
        <dbReference type="ARBA" id="ARBA00023015"/>
    </source>
</evidence>
<dbReference type="PROSITE" id="PS51078">
    <property type="entry name" value="ICLR_ED"/>
    <property type="match status" value="1"/>
</dbReference>
<dbReference type="RefSeq" id="WP_237163221.1">
    <property type="nucleotide sequence ID" value="NZ_CP016808.1"/>
</dbReference>
<dbReference type="InterPro" id="IPR036388">
    <property type="entry name" value="WH-like_DNA-bd_sf"/>
</dbReference>
<dbReference type="InterPro" id="IPR050707">
    <property type="entry name" value="HTH_MetabolicPath_Reg"/>
</dbReference>
<accession>A0A1B2DNN9</accession>
<dbReference type="InterPro" id="IPR014757">
    <property type="entry name" value="Tscrpt_reg_IclR_C"/>
</dbReference>
<dbReference type="Gene3D" id="3.30.450.40">
    <property type="match status" value="1"/>
</dbReference>
<dbReference type="GO" id="GO:0003677">
    <property type="term" value="F:DNA binding"/>
    <property type="evidence" value="ECO:0007669"/>
    <property type="project" value="UniProtKB-KW"/>
</dbReference>
<organism evidence="5">
    <name type="scientific">Paenibacillus sp. BIHB 4019</name>
    <dbReference type="NCBI Taxonomy" id="1870819"/>
    <lineage>
        <taxon>Bacteria</taxon>
        <taxon>Bacillati</taxon>
        <taxon>Bacillota</taxon>
        <taxon>Bacilli</taxon>
        <taxon>Bacillales</taxon>
        <taxon>Paenibacillaceae</taxon>
        <taxon>Paenibacillus</taxon>
    </lineage>
</organism>
<keyword evidence="3" id="KW-0804">Transcription</keyword>
<dbReference type="InterPro" id="IPR029016">
    <property type="entry name" value="GAF-like_dom_sf"/>
</dbReference>
<dbReference type="Gene3D" id="1.10.10.10">
    <property type="entry name" value="Winged helix-like DNA-binding domain superfamily/Winged helix DNA-binding domain"/>
    <property type="match status" value="1"/>
</dbReference>
<dbReference type="PANTHER" id="PTHR30136">
    <property type="entry name" value="HELIX-TURN-HELIX TRANSCRIPTIONAL REGULATOR, ICLR FAMILY"/>
    <property type="match status" value="1"/>
</dbReference>
<keyword evidence="2" id="KW-0238">DNA-binding</keyword>
<evidence type="ECO:0000256" key="2">
    <source>
        <dbReference type="ARBA" id="ARBA00023125"/>
    </source>
</evidence>
<reference evidence="5" key="1">
    <citation type="submission" date="2016-08" db="EMBL/GenBank/DDBJ databases">
        <title>Complete Genome Seqeunce of Paenibacillus sp. BIHB 4019 from tea rhizoplane.</title>
        <authorList>
            <person name="Thakur R."/>
            <person name="Swarnkar M.K."/>
            <person name="Gulati A."/>
        </authorList>
    </citation>
    <scope>NUCLEOTIDE SEQUENCE [LARGE SCALE GENOMIC DNA]</scope>
    <source>
        <strain evidence="5">BIHB4019</strain>
    </source>
</reference>
<protein>
    <recommendedName>
        <fullName evidence="4">IclR-ED domain-containing protein</fullName>
    </recommendedName>
</protein>
<dbReference type="Pfam" id="PF01614">
    <property type="entry name" value="IclR_C"/>
    <property type="match status" value="1"/>
</dbReference>